<comment type="function">
    <text evidence="3">ppGpp hydrolyzing enzyme involved in starvation response.</text>
</comment>
<feature type="compositionally biased region" description="Low complexity" evidence="8">
    <location>
        <begin position="1"/>
        <end position="18"/>
    </location>
</feature>
<gene>
    <name evidence="10" type="ORF">PCOR1329_LOCUS10897</name>
</gene>
<keyword evidence="2" id="KW-0067">ATP-binding</keyword>
<sequence>MHAATRPGAAGAGHALPRAGRRAPRAVPPARPPAEPEAATEGSGHAFCRLSAAAAGVAVGLAGARAAVGAGPARRRAAQGCCRSARGAGRQRARRRCGAEASPEWTIPEDYNWEANTQENYSSDGFGLGGRFAAIRDLTDVGYHGCYTEERERFQDSLVEQALQSAVGGPRREPLLLFTAGAMGVGKTFVIQWMKERGLLPLEHFVLIDPDRMAKRLPEWSGYWERAPSSAALMTKLEAGLVTELSLVAALQDRRSILVDSSLRHGSWYARVLDKVRKALPEVRIALLYIHSREEMIHSRAASRGLQGRVAIASEVNDSLQKMSRAVGRLLPYVDAFVQIANNGDDPTVLDPAGQPVEGSSDRWPEVRRILSKAVGGEAATPLAEPPRILPTSDTNELWPLLKLLSTMVFAAKKHRRDVRKDPGGTPYIAHPLAVSRILTEVGIRDVSVLQVALLHDTLEDTDTTFAELQANFGVEVARAVESLTDDDSLRPATRKLAQLRGVSALPLKAKLVRIADKLHNVWDILRHGIPGWSERRVESYVAWACELVRALEGTHAALERRFHQEVSLPPSYEPGDWERRALQRVEDSQDFEELELMSSLPRAAPLESDGAEAEELPEHKACSSLLRAAEFMARRSSGGADQIIRRCSTALILAQRGVRDVETLQAALLQGIGFKRPEGSQEVPADCPELAMIRSRFGKR</sequence>
<dbReference type="PANTHER" id="PTHR46246:SF1">
    <property type="entry name" value="GUANOSINE-3',5'-BIS(DIPHOSPHATE) 3'-PYROPHOSPHOHYDROLASE MESH1"/>
    <property type="match status" value="1"/>
</dbReference>
<keyword evidence="11" id="KW-1185">Reference proteome</keyword>
<dbReference type="Pfam" id="PF13328">
    <property type="entry name" value="HD_4"/>
    <property type="match status" value="1"/>
</dbReference>
<evidence type="ECO:0000313" key="10">
    <source>
        <dbReference type="EMBL" id="CAK0803934.1"/>
    </source>
</evidence>
<organism evidence="10 11">
    <name type="scientific">Prorocentrum cordatum</name>
    <dbReference type="NCBI Taxonomy" id="2364126"/>
    <lineage>
        <taxon>Eukaryota</taxon>
        <taxon>Sar</taxon>
        <taxon>Alveolata</taxon>
        <taxon>Dinophyceae</taxon>
        <taxon>Prorocentrales</taxon>
        <taxon>Prorocentraceae</taxon>
        <taxon>Prorocentrum</taxon>
    </lineage>
</organism>
<evidence type="ECO:0000256" key="7">
    <source>
        <dbReference type="ARBA" id="ARBA00041770"/>
    </source>
</evidence>
<evidence type="ECO:0000256" key="6">
    <source>
        <dbReference type="ARBA" id="ARBA00041464"/>
    </source>
</evidence>
<keyword evidence="1" id="KW-0547">Nucleotide-binding</keyword>
<evidence type="ECO:0000256" key="1">
    <source>
        <dbReference type="ARBA" id="ARBA00022741"/>
    </source>
</evidence>
<protein>
    <recommendedName>
        <fullName evidence="5">Guanosine-3',5'-bis(diphosphate) 3'-pyrophosphohydrolase MESH1</fullName>
    </recommendedName>
    <alternativeName>
        <fullName evidence="6">Metazoan SpoT homolog 1</fullName>
    </alternativeName>
    <alternativeName>
        <fullName evidence="7">Penta-phosphate guanosine-3'-pyrophosphohydrolase</fullName>
    </alternativeName>
</protein>
<feature type="compositionally biased region" description="Pro residues" evidence="8">
    <location>
        <begin position="26"/>
        <end position="35"/>
    </location>
</feature>
<dbReference type="InterPro" id="IPR027417">
    <property type="entry name" value="P-loop_NTPase"/>
</dbReference>
<reference evidence="10" key="1">
    <citation type="submission" date="2023-10" db="EMBL/GenBank/DDBJ databases">
        <authorList>
            <person name="Chen Y."/>
            <person name="Shah S."/>
            <person name="Dougan E. K."/>
            <person name="Thang M."/>
            <person name="Chan C."/>
        </authorList>
    </citation>
    <scope>NUCLEOTIDE SEQUENCE [LARGE SCALE GENOMIC DNA]</scope>
</reference>
<evidence type="ECO:0000256" key="3">
    <source>
        <dbReference type="ARBA" id="ARBA00037781"/>
    </source>
</evidence>
<name>A0ABN9QGF6_9DINO</name>
<dbReference type="Gene3D" id="3.40.50.300">
    <property type="entry name" value="P-loop containing nucleotide triphosphate hydrolases"/>
    <property type="match status" value="1"/>
</dbReference>
<dbReference type="PANTHER" id="PTHR46246">
    <property type="entry name" value="GUANOSINE-3',5'-BIS(DIPHOSPHATE) 3'-PYROPHOSPHOHYDROLASE MESH1"/>
    <property type="match status" value="1"/>
</dbReference>
<feature type="region of interest" description="Disordered" evidence="8">
    <location>
        <begin position="1"/>
        <end position="42"/>
    </location>
</feature>
<feature type="domain" description="Zeta toxin" evidence="9">
    <location>
        <begin position="170"/>
        <end position="330"/>
    </location>
</feature>
<evidence type="ECO:0000256" key="2">
    <source>
        <dbReference type="ARBA" id="ARBA00022840"/>
    </source>
</evidence>
<dbReference type="SUPFAM" id="SSF52540">
    <property type="entry name" value="P-loop containing nucleoside triphosphate hydrolases"/>
    <property type="match status" value="1"/>
</dbReference>
<evidence type="ECO:0000256" key="5">
    <source>
        <dbReference type="ARBA" id="ARBA00040793"/>
    </source>
</evidence>
<dbReference type="InterPro" id="IPR010488">
    <property type="entry name" value="Zeta_toxin_domain"/>
</dbReference>
<proteinExistence type="inferred from homology"/>
<dbReference type="InterPro" id="IPR052194">
    <property type="entry name" value="MESH1"/>
</dbReference>
<evidence type="ECO:0000259" key="9">
    <source>
        <dbReference type="Pfam" id="PF06414"/>
    </source>
</evidence>
<dbReference type="InterPro" id="IPR003607">
    <property type="entry name" value="HD/PDEase_dom"/>
</dbReference>
<dbReference type="EMBL" id="CAUYUJ010003113">
    <property type="protein sequence ID" value="CAK0803934.1"/>
    <property type="molecule type" value="Genomic_DNA"/>
</dbReference>
<comment type="similarity">
    <text evidence="4">Belongs to the MESH1 family.</text>
</comment>
<dbReference type="Pfam" id="PF06414">
    <property type="entry name" value="Zeta_toxin"/>
    <property type="match status" value="1"/>
</dbReference>
<dbReference type="Proteomes" id="UP001189429">
    <property type="component" value="Unassembled WGS sequence"/>
</dbReference>
<accession>A0ABN9QGF6</accession>
<dbReference type="CDD" id="cd00077">
    <property type="entry name" value="HDc"/>
    <property type="match status" value="1"/>
</dbReference>
<evidence type="ECO:0000256" key="4">
    <source>
        <dbReference type="ARBA" id="ARBA00038354"/>
    </source>
</evidence>
<evidence type="ECO:0000313" key="11">
    <source>
        <dbReference type="Proteomes" id="UP001189429"/>
    </source>
</evidence>
<evidence type="ECO:0000256" key="8">
    <source>
        <dbReference type="SAM" id="MobiDB-lite"/>
    </source>
</evidence>
<dbReference type="SUPFAM" id="SSF109604">
    <property type="entry name" value="HD-domain/PDEase-like"/>
    <property type="match status" value="1"/>
</dbReference>
<dbReference type="Gene3D" id="1.10.3210.10">
    <property type="entry name" value="Hypothetical protein af1432"/>
    <property type="match status" value="1"/>
</dbReference>
<comment type="caution">
    <text evidence="10">The sequence shown here is derived from an EMBL/GenBank/DDBJ whole genome shotgun (WGS) entry which is preliminary data.</text>
</comment>